<accession>A0AAW4SH22</accession>
<dbReference type="InterPro" id="IPR001296">
    <property type="entry name" value="Glyco_trans_1"/>
</dbReference>
<dbReference type="SUPFAM" id="SSF53756">
    <property type="entry name" value="UDP-Glycosyltransferase/glycogen phosphorylase"/>
    <property type="match status" value="1"/>
</dbReference>
<evidence type="ECO:0000259" key="1">
    <source>
        <dbReference type="Pfam" id="PF00534"/>
    </source>
</evidence>
<evidence type="ECO:0000313" key="2">
    <source>
        <dbReference type="EMBL" id="MCA4522156.1"/>
    </source>
</evidence>
<protein>
    <submittedName>
        <fullName evidence="2">Glycosyltransferase</fullName>
        <ecNumber evidence="2">2.4.-.-</ecNumber>
    </submittedName>
</protein>
<dbReference type="Pfam" id="PF00534">
    <property type="entry name" value="Glycos_transf_1"/>
    <property type="match status" value="1"/>
</dbReference>
<dbReference type="Gene3D" id="3.40.50.2000">
    <property type="entry name" value="Glycogen Phosphorylase B"/>
    <property type="match status" value="2"/>
</dbReference>
<dbReference type="EMBL" id="JAIWWW010000006">
    <property type="protein sequence ID" value="MCA4522156.1"/>
    <property type="molecule type" value="Genomic_DNA"/>
</dbReference>
<comment type="caution">
    <text evidence="2">The sequence shown here is derived from an EMBL/GenBank/DDBJ whole genome shotgun (WGS) entry which is preliminary data.</text>
</comment>
<reference evidence="2" key="1">
    <citation type="submission" date="2023-08" db="EMBL/GenBank/DDBJ databases">
        <title>Mucin Metabolism Genes Underlie the Key Renovations of Bacteroides xylanisolvens Genomes in Captive Great Apes.</title>
        <authorList>
            <person name="Nishida A.H."/>
        </authorList>
    </citation>
    <scope>NUCLEOTIDE SEQUENCE</scope>
    <source>
        <strain evidence="2">P19.10B</strain>
    </source>
</reference>
<dbReference type="PANTHER" id="PTHR12526">
    <property type="entry name" value="GLYCOSYLTRANSFERASE"/>
    <property type="match status" value="1"/>
</dbReference>
<dbReference type="Proteomes" id="UP001197958">
    <property type="component" value="Unassembled WGS sequence"/>
</dbReference>
<dbReference type="EC" id="2.4.-.-" evidence="2"/>
<keyword evidence="2" id="KW-0808">Transferase</keyword>
<proteinExistence type="predicted"/>
<dbReference type="GO" id="GO:0016757">
    <property type="term" value="F:glycosyltransferase activity"/>
    <property type="evidence" value="ECO:0007669"/>
    <property type="project" value="UniProtKB-KW"/>
</dbReference>
<dbReference type="RefSeq" id="WP_162613553.1">
    <property type="nucleotide sequence ID" value="NZ_CP183042.1"/>
</dbReference>
<feature type="domain" description="Glycosyl transferase family 1" evidence="1">
    <location>
        <begin position="204"/>
        <end position="355"/>
    </location>
</feature>
<keyword evidence="2" id="KW-0328">Glycosyltransferase</keyword>
<dbReference type="PANTHER" id="PTHR12526:SF630">
    <property type="entry name" value="GLYCOSYLTRANSFERASE"/>
    <property type="match status" value="1"/>
</dbReference>
<gene>
    <name evidence="2" type="ORF">LDZ35_02865</name>
</gene>
<name>A0AAW4SH22_9BACE</name>
<evidence type="ECO:0000313" key="3">
    <source>
        <dbReference type="Proteomes" id="UP001197958"/>
    </source>
</evidence>
<sequence length="380" mass="44402">MANIAFFVSNIDPFIGGTERVTQSIAENLVFKGYNTFFVYTNADNHSISINKKMRILYSDTVENIVNQVQQFILINEIRVMIVVNRVFQSVKYQKVFSLLKKNTNVKIIISLHAAPDSWVNKNKWGLVLPKVYFKESIKSFIFNFYNPHIRKVIGSYQVSDKYLLLSKSYIKMFEQTYHIDDKENKLIAIPNPCPFKDSYNGVARENIVLAVSRMQEDQKRIFCMLRIWARIYKYHSDWKLVVVGDGPDFTTYKQMASKLSNIMFEGHSSNVQSYYKKSKIFMMTSIWEGLPMTLIEAMHYGCVPIAFDSFAALYDLIDNGNNGFIIPNNDIDCFVKKISFMMDNKQYLEKMSSRILQHPNIFQMNDIIQIWDHELKKLL</sequence>
<dbReference type="AlphaFoldDB" id="A0AAW4SH22"/>
<organism evidence="2 3">
    <name type="scientific">Bacteroides xylanisolvens</name>
    <dbReference type="NCBI Taxonomy" id="371601"/>
    <lineage>
        <taxon>Bacteria</taxon>
        <taxon>Pseudomonadati</taxon>
        <taxon>Bacteroidota</taxon>
        <taxon>Bacteroidia</taxon>
        <taxon>Bacteroidales</taxon>
        <taxon>Bacteroidaceae</taxon>
        <taxon>Bacteroides</taxon>
    </lineage>
</organism>